<dbReference type="PANTHER" id="PTHR14021:SF15">
    <property type="entry name" value="IRON-SULFUR CLUSTER CO-CHAPERONE PROTEIN HSCB"/>
    <property type="match status" value="1"/>
</dbReference>
<dbReference type="InterPro" id="IPR009073">
    <property type="entry name" value="HscB_oligo_C"/>
</dbReference>
<dbReference type="GO" id="GO:0044571">
    <property type="term" value="P:[2Fe-2S] cluster assembly"/>
    <property type="evidence" value="ECO:0007669"/>
    <property type="project" value="InterPro"/>
</dbReference>
<dbReference type="GO" id="GO:0051259">
    <property type="term" value="P:protein complex oligomerization"/>
    <property type="evidence" value="ECO:0007669"/>
    <property type="project" value="InterPro"/>
</dbReference>
<evidence type="ECO:0000313" key="5">
    <source>
        <dbReference type="Proteomes" id="UP000005220"/>
    </source>
</evidence>
<dbReference type="EMBL" id="HE650826">
    <property type="protein sequence ID" value="CCF58917.1"/>
    <property type="molecule type" value="Genomic_DNA"/>
</dbReference>
<evidence type="ECO:0000256" key="2">
    <source>
        <dbReference type="ARBA" id="ARBA00023186"/>
    </source>
</evidence>
<keyword evidence="2" id="KW-0143">Chaperone</keyword>
<protein>
    <recommendedName>
        <fullName evidence="3">J domain-containing protein</fullName>
    </recommendedName>
</protein>
<dbReference type="PROSITE" id="PS50076">
    <property type="entry name" value="DNAJ_2"/>
    <property type="match status" value="1"/>
</dbReference>
<dbReference type="OrthoDB" id="448954at2759"/>
<keyword evidence="5" id="KW-1185">Reference proteome</keyword>
<dbReference type="InterPro" id="IPR001623">
    <property type="entry name" value="DnaJ_domain"/>
</dbReference>
<comment type="similarity">
    <text evidence="1">Belongs to the HscB family.</text>
</comment>
<dbReference type="GO" id="GO:0051087">
    <property type="term" value="F:protein-folding chaperone binding"/>
    <property type="evidence" value="ECO:0007669"/>
    <property type="project" value="InterPro"/>
</dbReference>
<dbReference type="Pfam" id="PF07743">
    <property type="entry name" value="HSCB_C"/>
    <property type="match status" value="1"/>
</dbReference>
<dbReference type="STRING" id="1071382.H2AX17"/>
<reference evidence="4 5" key="1">
    <citation type="journal article" date="2011" name="Proc. Natl. Acad. Sci. U.S.A.">
        <title>Evolutionary erosion of yeast sex chromosomes by mating-type switching accidents.</title>
        <authorList>
            <person name="Gordon J.L."/>
            <person name="Armisen D."/>
            <person name="Proux-Wera E."/>
            <person name="Oheigeartaigh S.S."/>
            <person name="Byrne K.P."/>
            <person name="Wolfe K.H."/>
        </authorList>
    </citation>
    <scope>NUCLEOTIDE SEQUENCE [LARGE SCALE GENOMIC DNA]</scope>
    <source>
        <strain evidence="5">ATCC 22294 / BCRC 22015 / CBS 2517 / CECT 1963 / NBRC 1671 / NRRL Y-8276</strain>
    </source>
</reference>
<dbReference type="Pfam" id="PF00226">
    <property type="entry name" value="DnaJ"/>
    <property type="match status" value="1"/>
</dbReference>
<feature type="domain" description="J" evidence="3">
    <location>
        <begin position="22"/>
        <end position="95"/>
    </location>
</feature>
<evidence type="ECO:0000313" key="4">
    <source>
        <dbReference type="EMBL" id="CCF58917.1"/>
    </source>
</evidence>
<dbReference type="RefSeq" id="XP_003958052.1">
    <property type="nucleotide sequence ID" value="XM_003958003.1"/>
</dbReference>
<dbReference type="GO" id="GO:0001671">
    <property type="term" value="F:ATPase activator activity"/>
    <property type="evidence" value="ECO:0007669"/>
    <property type="project" value="InterPro"/>
</dbReference>
<dbReference type="CDD" id="cd06257">
    <property type="entry name" value="DnaJ"/>
    <property type="match status" value="1"/>
</dbReference>
<dbReference type="eggNOG" id="KOG3192">
    <property type="taxonomic scope" value="Eukaryota"/>
</dbReference>
<dbReference type="PANTHER" id="PTHR14021">
    <property type="entry name" value="IRON-SULFUR CLUSTER CO-CHAPERONE PROTEIN HSCB"/>
    <property type="match status" value="1"/>
</dbReference>
<dbReference type="GeneID" id="13884385"/>
<evidence type="ECO:0000256" key="1">
    <source>
        <dbReference type="ARBA" id="ARBA00010476"/>
    </source>
</evidence>
<dbReference type="KEGG" id="kaf:KAFR_0F03210"/>
<dbReference type="InParanoid" id="H2AX17"/>
<dbReference type="SUPFAM" id="SSF46565">
    <property type="entry name" value="Chaperone J-domain"/>
    <property type="match status" value="1"/>
</dbReference>
<dbReference type="GO" id="GO:0005739">
    <property type="term" value="C:mitochondrion"/>
    <property type="evidence" value="ECO:0007669"/>
    <property type="project" value="TreeGrafter"/>
</dbReference>
<dbReference type="HOGENOM" id="CLU_068529_1_1_1"/>
<gene>
    <name evidence="4" type="primary">KAFR0F03210</name>
    <name evidence="4" type="ORF">KAFR_0F03210</name>
</gene>
<dbReference type="AlphaFoldDB" id="H2AX17"/>
<dbReference type="Proteomes" id="UP000005220">
    <property type="component" value="Chromosome 6"/>
</dbReference>
<dbReference type="InterPro" id="IPR036386">
    <property type="entry name" value="HscB_C_sf"/>
</dbReference>
<dbReference type="SMART" id="SM00271">
    <property type="entry name" value="DnaJ"/>
    <property type="match status" value="1"/>
</dbReference>
<dbReference type="SUPFAM" id="SSF47144">
    <property type="entry name" value="HSC20 (HSCB), C-terminal oligomerisation domain"/>
    <property type="match status" value="1"/>
</dbReference>
<dbReference type="InterPro" id="IPR004640">
    <property type="entry name" value="HscB"/>
</dbReference>
<evidence type="ECO:0000259" key="3">
    <source>
        <dbReference type="PROSITE" id="PS50076"/>
    </source>
</evidence>
<name>H2AX17_KAZAF</name>
<dbReference type="Gene3D" id="1.10.287.110">
    <property type="entry name" value="DnaJ domain"/>
    <property type="match status" value="1"/>
</dbReference>
<sequence>MFRSVASGCFRWGHSSRRMVSTFYEMFPKSFPGGEPSFNVDQSQLRKEYRVLQSQFHPDMVAGNGDGADMDSSVVNKAYHVLKEPLSRSQYMIKINKGIDLTEDGQKLEVGPSILMEVIEINERLADDSISNDEIARIKQENDDRMDAIVNKLRDCFEQEDYSTAVELTMELKYWTNLSNTIKNI</sequence>
<proteinExistence type="inferred from homology"/>
<accession>H2AX17</accession>
<dbReference type="InterPro" id="IPR036869">
    <property type="entry name" value="J_dom_sf"/>
</dbReference>
<dbReference type="NCBIfam" id="TIGR00714">
    <property type="entry name" value="hscB"/>
    <property type="match status" value="1"/>
</dbReference>
<dbReference type="Gene3D" id="1.20.1280.20">
    <property type="entry name" value="HscB, C-terminal domain"/>
    <property type="match status" value="1"/>
</dbReference>
<organism evidence="4 5">
    <name type="scientific">Kazachstania africana (strain ATCC 22294 / BCRC 22015 / CBS 2517 / CECT 1963 / NBRC 1671 / NRRL Y-8276)</name>
    <name type="common">Yeast</name>
    <name type="synonym">Kluyveromyces africanus</name>
    <dbReference type="NCBI Taxonomy" id="1071382"/>
    <lineage>
        <taxon>Eukaryota</taxon>
        <taxon>Fungi</taxon>
        <taxon>Dikarya</taxon>
        <taxon>Ascomycota</taxon>
        <taxon>Saccharomycotina</taxon>
        <taxon>Saccharomycetes</taxon>
        <taxon>Saccharomycetales</taxon>
        <taxon>Saccharomycetaceae</taxon>
        <taxon>Kazachstania</taxon>
    </lineage>
</organism>
<dbReference type="FunCoup" id="H2AX17">
    <property type="interactions" value="383"/>
</dbReference>